<keyword evidence="3 4" id="KW-0687">Ribonucleoprotein</keyword>
<proteinExistence type="inferred from homology"/>
<dbReference type="RefSeq" id="WP_191184360.1">
    <property type="nucleotide sequence ID" value="NZ_JACXAJ010000007.1"/>
</dbReference>
<dbReference type="Pfam" id="PF00276">
    <property type="entry name" value="Ribosomal_L23"/>
    <property type="match status" value="1"/>
</dbReference>
<dbReference type="InterPro" id="IPR012677">
    <property type="entry name" value="Nucleotide-bd_a/b_plait_sf"/>
</dbReference>
<dbReference type="InterPro" id="IPR012678">
    <property type="entry name" value="Ribosomal_uL23/eL15/eS24_sf"/>
</dbReference>
<dbReference type="NCBIfam" id="NF004363">
    <property type="entry name" value="PRK05738.2-4"/>
    <property type="match status" value="1"/>
</dbReference>
<comment type="caution">
    <text evidence="5">The sequence shown here is derived from an EMBL/GenBank/DDBJ whole genome shotgun (WGS) entry which is preliminary data.</text>
</comment>
<dbReference type="GO" id="GO:0005840">
    <property type="term" value="C:ribosome"/>
    <property type="evidence" value="ECO:0007669"/>
    <property type="project" value="UniProtKB-KW"/>
</dbReference>
<keyword evidence="6" id="KW-1185">Reference proteome</keyword>
<keyword evidence="4" id="KW-0699">rRNA-binding</keyword>
<evidence type="ECO:0000256" key="1">
    <source>
        <dbReference type="ARBA" id="ARBA00006700"/>
    </source>
</evidence>
<comment type="subunit">
    <text evidence="4">Part of the 50S ribosomal subunit. Contacts protein L29, and trigger factor when it is bound to the ribosome.</text>
</comment>
<evidence type="ECO:0000256" key="2">
    <source>
        <dbReference type="ARBA" id="ARBA00022980"/>
    </source>
</evidence>
<gene>
    <name evidence="4 5" type="primary">rplW</name>
    <name evidence="5" type="ORF">H9Q13_13650</name>
</gene>
<organism evidence="5 6">
    <name type="scientific">Pontibacter aquaedesilientis</name>
    <dbReference type="NCBI Taxonomy" id="2766980"/>
    <lineage>
        <taxon>Bacteria</taxon>
        <taxon>Pseudomonadati</taxon>
        <taxon>Bacteroidota</taxon>
        <taxon>Cytophagia</taxon>
        <taxon>Cytophagales</taxon>
        <taxon>Hymenobacteraceae</taxon>
        <taxon>Pontibacter</taxon>
    </lineage>
</organism>
<accession>A0ABR7XIT6</accession>
<dbReference type="EMBL" id="JACXAJ010000007">
    <property type="protein sequence ID" value="MBD1398209.1"/>
    <property type="molecule type" value="Genomic_DNA"/>
</dbReference>
<name>A0ABR7XIT6_9BACT</name>
<keyword evidence="2 4" id="KW-0689">Ribosomal protein</keyword>
<dbReference type="HAMAP" id="MF_01369_B">
    <property type="entry name" value="Ribosomal_uL23_B"/>
    <property type="match status" value="1"/>
</dbReference>
<reference evidence="5 6" key="1">
    <citation type="submission" date="2020-09" db="EMBL/GenBank/DDBJ databases">
        <title>Genome sequencing and assembly of Pontibacter sp.</title>
        <authorList>
            <person name="Chhetri G."/>
        </authorList>
    </citation>
    <scope>NUCLEOTIDE SEQUENCE [LARGE SCALE GENOMIC DNA]</scope>
    <source>
        <strain evidence="5 6">JH31</strain>
    </source>
</reference>
<evidence type="ECO:0000256" key="3">
    <source>
        <dbReference type="ARBA" id="ARBA00023274"/>
    </source>
</evidence>
<protein>
    <recommendedName>
        <fullName evidence="4">Large ribosomal subunit protein uL23</fullName>
    </recommendedName>
</protein>
<dbReference type="Gene3D" id="3.30.70.330">
    <property type="match status" value="1"/>
</dbReference>
<dbReference type="PANTHER" id="PTHR11620">
    <property type="entry name" value="60S RIBOSOMAL PROTEIN L23A"/>
    <property type="match status" value="1"/>
</dbReference>
<comment type="similarity">
    <text evidence="1 4">Belongs to the universal ribosomal protein uL23 family.</text>
</comment>
<evidence type="ECO:0000256" key="4">
    <source>
        <dbReference type="HAMAP-Rule" id="MF_01369"/>
    </source>
</evidence>
<comment type="function">
    <text evidence="4">One of the early assembly proteins it binds 23S rRNA. One of the proteins that surrounds the polypeptide exit tunnel on the outside of the ribosome. Forms the main docking site for trigger factor binding to the ribosome.</text>
</comment>
<evidence type="ECO:0000313" key="6">
    <source>
        <dbReference type="Proteomes" id="UP000625551"/>
    </source>
</evidence>
<keyword evidence="4" id="KW-0694">RNA-binding</keyword>
<dbReference type="SUPFAM" id="SSF54189">
    <property type="entry name" value="Ribosomal proteins S24e, L23 and L15e"/>
    <property type="match status" value="1"/>
</dbReference>
<sequence length="95" mass="10444">MNILKKPLLTEKFAAMNEVGKYAFEVNIKANKVEIKKAVEKLYGVTVEKVATMKTQGKVKSKYTKSGAVSGRAASKKKAIVTLKEGEVIDFYSSI</sequence>
<evidence type="ECO:0000313" key="5">
    <source>
        <dbReference type="EMBL" id="MBD1398209.1"/>
    </source>
</evidence>
<dbReference type="Proteomes" id="UP000625551">
    <property type="component" value="Unassembled WGS sequence"/>
</dbReference>
<dbReference type="InterPro" id="IPR013025">
    <property type="entry name" value="Ribosomal_uL23-like"/>
</dbReference>